<dbReference type="InterPro" id="IPR004821">
    <property type="entry name" value="Cyt_trans-like"/>
</dbReference>
<protein>
    <submittedName>
        <fullName evidence="4">Glycerol-3-phosphate cytidylyltransferase</fullName>
    </submittedName>
</protein>
<gene>
    <name evidence="4" type="ORF">SAMN04488540_1307</name>
</gene>
<evidence type="ECO:0000256" key="1">
    <source>
        <dbReference type="ARBA" id="ARBA00022679"/>
    </source>
</evidence>
<dbReference type="Proteomes" id="UP000199527">
    <property type="component" value="Unassembled WGS sequence"/>
</dbReference>
<name>A0A1G9BI31_9GAMM</name>
<evidence type="ECO:0000256" key="2">
    <source>
        <dbReference type="ARBA" id="ARBA00022695"/>
    </source>
</evidence>
<dbReference type="PANTHER" id="PTHR43793:SF1">
    <property type="entry name" value="FAD SYNTHASE"/>
    <property type="match status" value="1"/>
</dbReference>
<dbReference type="PANTHER" id="PTHR43793">
    <property type="entry name" value="FAD SYNTHASE"/>
    <property type="match status" value="1"/>
</dbReference>
<dbReference type="NCBIfam" id="TIGR00125">
    <property type="entry name" value="cyt_tran_rel"/>
    <property type="match status" value="1"/>
</dbReference>
<dbReference type="OrthoDB" id="9802794at2"/>
<dbReference type="GO" id="GO:0016779">
    <property type="term" value="F:nucleotidyltransferase activity"/>
    <property type="evidence" value="ECO:0007669"/>
    <property type="project" value="UniProtKB-KW"/>
</dbReference>
<dbReference type="EMBL" id="FNEM01000030">
    <property type="protein sequence ID" value="SDK39097.1"/>
    <property type="molecule type" value="Genomic_DNA"/>
</dbReference>
<evidence type="ECO:0000259" key="3">
    <source>
        <dbReference type="Pfam" id="PF01467"/>
    </source>
</evidence>
<dbReference type="Gene3D" id="3.40.50.620">
    <property type="entry name" value="HUPs"/>
    <property type="match status" value="1"/>
</dbReference>
<accession>A0A1G9BI31</accession>
<sequence>MRIITFGTFDMFHVGHLRLLERARRAGGHLTVGVSSDQLNYTKKGRNPICNEVDRCRIIKALACVDEVFVEESLELKREYIRRYQADALVMGDDWQGKFDDLADLCQVIYLPRTPSISTTALIEVVQSMPNVGTSVA</sequence>
<organism evidence="4 5">
    <name type="scientific">Ferrimonas sediminum</name>
    <dbReference type="NCBI Taxonomy" id="718193"/>
    <lineage>
        <taxon>Bacteria</taxon>
        <taxon>Pseudomonadati</taxon>
        <taxon>Pseudomonadota</taxon>
        <taxon>Gammaproteobacteria</taxon>
        <taxon>Alteromonadales</taxon>
        <taxon>Ferrimonadaceae</taxon>
        <taxon>Ferrimonas</taxon>
    </lineage>
</organism>
<dbReference type="SUPFAM" id="SSF52374">
    <property type="entry name" value="Nucleotidylyl transferase"/>
    <property type="match status" value="1"/>
</dbReference>
<evidence type="ECO:0000313" key="4">
    <source>
        <dbReference type="EMBL" id="SDK39097.1"/>
    </source>
</evidence>
<dbReference type="InterPro" id="IPR014729">
    <property type="entry name" value="Rossmann-like_a/b/a_fold"/>
</dbReference>
<keyword evidence="5" id="KW-1185">Reference proteome</keyword>
<dbReference type="InterPro" id="IPR050385">
    <property type="entry name" value="Archaeal_FAD_synthase"/>
</dbReference>
<feature type="domain" description="Cytidyltransferase-like" evidence="3">
    <location>
        <begin position="4"/>
        <end position="124"/>
    </location>
</feature>
<proteinExistence type="predicted"/>
<keyword evidence="2 4" id="KW-0548">Nucleotidyltransferase</keyword>
<keyword evidence="1 4" id="KW-0808">Transferase</keyword>
<reference evidence="5" key="1">
    <citation type="submission" date="2016-10" db="EMBL/GenBank/DDBJ databases">
        <authorList>
            <person name="Varghese N."/>
            <person name="Submissions S."/>
        </authorList>
    </citation>
    <scope>NUCLEOTIDE SEQUENCE [LARGE SCALE GENOMIC DNA]</scope>
    <source>
        <strain evidence="5">DSM 23317</strain>
    </source>
</reference>
<dbReference type="AlphaFoldDB" id="A0A1G9BI31"/>
<evidence type="ECO:0000313" key="5">
    <source>
        <dbReference type="Proteomes" id="UP000199527"/>
    </source>
</evidence>
<dbReference type="Pfam" id="PF01467">
    <property type="entry name" value="CTP_transf_like"/>
    <property type="match status" value="1"/>
</dbReference>